<gene>
    <name evidence="8" type="ORF">F2Y13_09485</name>
</gene>
<feature type="binding site" evidence="6">
    <location>
        <position position="194"/>
    </location>
    <ligand>
        <name>S-adenosyl-L-methionine</name>
        <dbReference type="ChEBI" id="CHEBI:59789"/>
    </ligand>
</feature>
<dbReference type="Gene3D" id="3.40.50.150">
    <property type="entry name" value="Vaccinia Virus protein VP39"/>
    <property type="match status" value="1"/>
</dbReference>
<keyword evidence="4 6" id="KW-0949">S-adenosyl-L-methionine</keyword>
<dbReference type="InterPro" id="IPR031341">
    <property type="entry name" value="Methyltr_RsmF_N"/>
</dbReference>
<evidence type="ECO:0000256" key="2">
    <source>
        <dbReference type="ARBA" id="ARBA00022603"/>
    </source>
</evidence>
<dbReference type="Gene3D" id="2.30.130.60">
    <property type="match status" value="1"/>
</dbReference>
<dbReference type="PRINTS" id="PR02008">
    <property type="entry name" value="RCMTFAMILY"/>
</dbReference>
<dbReference type="InterPro" id="IPR049560">
    <property type="entry name" value="MeTrfase_RsmB-F_NOP2_cat"/>
</dbReference>
<dbReference type="Gene3D" id="3.30.70.1170">
    <property type="entry name" value="Sun protein, domain 3"/>
    <property type="match status" value="1"/>
</dbReference>
<evidence type="ECO:0000256" key="4">
    <source>
        <dbReference type="ARBA" id="ARBA00022691"/>
    </source>
</evidence>
<reference evidence="8 9" key="1">
    <citation type="journal article" date="2019" name="Nat. Med.">
        <title>A library of human gut bacterial isolates paired with longitudinal multiomics data enables mechanistic microbiome research.</title>
        <authorList>
            <person name="Poyet M."/>
            <person name="Groussin M."/>
            <person name="Gibbons S.M."/>
            <person name="Avila-Pacheco J."/>
            <person name="Jiang X."/>
            <person name="Kearney S.M."/>
            <person name="Perrotta A.R."/>
            <person name="Berdy B."/>
            <person name="Zhao S."/>
            <person name="Lieberman T.D."/>
            <person name="Swanson P.K."/>
            <person name="Smith M."/>
            <person name="Roesemann S."/>
            <person name="Alexander J.E."/>
            <person name="Rich S.A."/>
            <person name="Livny J."/>
            <person name="Vlamakis H."/>
            <person name="Clish C."/>
            <person name="Bullock K."/>
            <person name="Deik A."/>
            <person name="Scott J."/>
            <person name="Pierce K.A."/>
            <person name="Xavier R.J."/>
            <person name="Alm E.J."/>
        </authorList>
    </citation>
    <scope>NUCLEOTIDE SEQUENCE [LARGE SCALE GENOMIC DNA]</scope>
    <source>
        <strain evidence="8 9">BIOML-A2</strain>
    </source>
</reference>
<feature type="domain" description="SAM-dependent MTase RsmB/NOP-type" evidence="7">
    <location>
        <begin position="23"/>
        <end position="314"/>
    </location>
</feature>
<evidence type="ECO:0000313" key="9">
    <source>
        <dbReference type="Proteomes" id="UP000323567"/>
    </source>
</evidence>
<keyword evidence="3 6" id="KW-0808">Transferase</keyword>
<feature type="binding site" evidence="6">
    <location>
        <begin position="126"/>
        <end position="132"/>
    </location>
    <ligand>
        <name>S-adenosyl-L-methionine</name>
        <dbReference type="ChEBI" id="CHEBI:59789"/>
    </ligand>
</feature>
<dbReference type="PROSITE" id="PS51686">
    <property type="entry name" value="SAM_MT_RSMB_NOP"/>
    <property type="match status" value="1"/>
</dbReference>
<dbReference type="InterPro" id="IPR029063">
    <property type="entry name" value="SAM-dependent_MTases_sf"/>
</dbReference>
<dbReference type="AlphaFoldDB" id="A0A5B3G755"/>
<dbReference type="PANTHER" id="PTHR22807">
    <property type="entry name" value="NOP2 YEAST -RELATED NOL1/NOP2/FMU SUN DOMAIN-CONTAINING"/>
    <property type="match status" value="1"/>
</dbReference>
<keyword evidence="1" id="KW-0963">Cytoplasm</keyword>
<dbReference type="GO" id="GO:0008173">
    <property type="term" value="F:RNA methyltransferase activity"/>
    <property type="evidence" value="ECO:0007669"/>
    <property type="project" value="InterPro"/>
</dbReference>
<keyword evidence="5 6" id="KW-0694">RNA-binding</keyword>
<evidence type="ECO:0000313" key="8">
    <source>
        <dbReference type="EMBL" id="KAA2369206.1"/>
    </source>
</evidence>
<dbReference type="EMBL" id="VVXK01000012">
    <property type="protein sequence ID" value="KAA2369206.1"/>
    <property type="molecule type" value="Genomic_DNA"/>
</dbReference>
<dbReference type="Proteomes" id="UP000323567">
    <property type="component" value="Unassembled WGS sequence"/>
</dbReference>
<dbReference type="GO" id="GO:0003723">
    <property type="term" value="F:RNA binding"/>
    <property type="evidence" value="ECO:0007669"/>
    <property type="project" value="UniProtKB-UniRule"/>
</dbReference>
<comment type="caution">
    <text evidence="6">Lacks conserved residue(s) required for the propagation of feature annotation.</text>
</comment>
<protein>
    <submittedName>
        <fullName evidence="8">rRNA cytosine-C5-methylase</fullName>
    </submittedName>
</protein>
<dbReference type="CDD" id="cd02440">
    <property type="entry name" value="AdoMet_MTases"/>
    <property type="match status" value="1"/>
</dbReference>
<evidence type="ECO:0000256" key="1">
    <source>
        <dbReference type="ARBA" id="ARBA00022490"/>
    </source>
</evidence>
<dbReference type="InterPro" id="IPR027391">
    <property type="entry name" value="Nol1_Nop2_Fmu_2"/>
</dbReference>
<accession>A0A5B3G755</accession>
<dbReference type="Pfam" id="PF01189">
    <property type="entry name" value="Methyltr_RsmB-F"/>
    <property type="match status" value="1"/>
</dbReference>
<dbReference type="RefSeq" id="WP_149887469.1">
    <property type="nucleotide sequence ID" value="NZ_CATYVA010000028.1"/>
</dbReference>
<evidence type="ECO:0000256" key="3">
    <source>
        <dbReference type="ARBA" id="ARBA00022679"/>
    </source>
</evidence>
<sequence length="474" mass="50822">MTLPAKFVERVLRDLGETEGAALCAALDAEPPVSVRLNPAKTGAETVSAGPDAGLPVPEAAGLPALAIAGRVPWSRDGRYLAVRPSFTLDPDFHAGAYYVQEASSQFVGHLLAAVRTEGARILDLCAAPGGKTTLYASLAGPDGLVVANEIDRRRASVLADNVRKWGTGNVAVTTCEPRALGDFEAWFDVVAVDAPCSGEGMFRKDPDARGEWSEGNVKQCAARQDEILREAWRALRPGGTLVYSTCTFNRDEDEGALERMAAWAGDEIAESEETAVEDAWGIVCGRVGAFRTFRFYPHRTCGEGFFAAVARKSFDAGGRVRAPKARRTVFAAVDRKTAGELARWVRNPGGMHFAAVADTCYAWYAAQADAVRTLSEALPVIYSGVALGQVFKGVLKPDPALAFFDGLNRGALPAAELDDEETLRFLRRQDIAAGGLAEGMNLVCSRGRALGFAKRIGARVNNLYPNSLRIIKQ</sequence>
<dbReference type="InterPro" id="IPR001678">
    <property type="entry name" value="MeTrfase_RsmB-F_NOP2_dom"/>
</dbReference>
<evidence type="ECO:0000256" key="5">
    <source>
        <dbReference type="ARBA" id="ARBA00022884"/>
    </source>
</evidence>
<dbReference type="GO" id="GO:0001510">
    <property type="term" value="P:RNA methylation"/>
    <property type="evidence" value="ECO:0007669"/>
    <property type="project" value="InterPro"/>
</dbReference>
<dbReference type="SUPFAM" id="SSF53335">
    <property type="entry name" value="S-adenosyl-L-methionine-dependent methyltransferases"/>
    <property type="match status" value="1"/>
</dbReference>
<dbReference type="Pfam" id="PF13636">
    <property type="entry name" value="Methyltranf_PUA"/>
    <property type="match status" value="1"/>
</dbReference>
<comment type="similarity">
    <text evidence="6">Belongs to the class I-like SAM-binding methyltransferase superfamily. RsmB/NOP family.</text>
</comment>
<name>A0A5B3G755_9BACT</name>
<evidence type="ECO:0000256" key="6">
    <source>
        <dbReference type="PROSITE-ProRule" id="PRU01023"/>
    </source>
</evidence>
<feature type="active site" description="Nucleophile" evidence="6">
    <location>
        <position position="247"/>
    </location>
</feature>
<evidence type="ECO:0000259" key="7">
    <source>
        <dbReference type="PROSITE" id="PS51686"/>
    </source>
</evidence>
<organism evidence="8 9">
    <name type="scientific">Alistipes shahii</name>
    <dbReference type="NCBI Taxonomy" id="328814"/>
    <lineage>
        <taxon>Bacteria</taxon>
        <taxon>Pseudomonadati</taxon>
        <taxon>Bacteroidota</taxon>
        <taxon>Bacteroidia</taxon>
        <taxon>Bacteroidales</taxon>
        <taxon>Rikenellaceae</taxon>
        <taxon>Alistipes</taxon>
    </lineage>
</organism>
<dbReference type="Pfam" id="PF17125">
    <property type="entry name" value="Methyltr_RsmF_N"/>
    <property type="match status" value="1"/>
</dbReference>
<proteinExistence type="inferred from homology"/>
<feature type="binding site" evidence="6">
    <location>
        <position position="150"/>
    </location>
    <ligand>
        <name>S-adenosyl-L-methionine</name>
        <dbReference type="ChEBI" id="CHEBI:59789"/>
    </ligand>
</feature>
<dbReference type="InterPro" id="IPR023267">
    <property type="entry name" value="RCMT"/>
</dbReference>
<keyword evidence="2 6" id="KW-0489">Methyltransferase</keyword>
<dbReference type="PANTHER" id="PTHR22807:SF30">
    <property type="entry name" value="28S RRNA (CYTOSINE(4447)-C(5))-METHYLTRANSFERASE-RELATED"/>
    <property type="match status" value="1"/>
</dbReference>
<comment type="caution">
    <text evidence="8">The sequence shown here is derived from an EMBL/GenBank/DDBJ whole genome shotgun (WGS) entry which is preliminary data.</text>
</comment>